<dbReference type="PANTHER" id="PTHR30472:SF70">
    <property type="entry name" value="MOLYBDATE IMPORT SYSTEM PERMEASE PROTEIN MOLB"/>
    <property type="match status" value="1"/>
</dbReference>
<comment type="subcellular location">
    <subcellularLocation>
        <location evidence="1">Cell membrane</location>
        <topology evidence="1">Multi-pass membrane protein</topology>
    </subcellularLocation>
</comment>
<evidence type="ECO:0000256" key="6">
    <source>
        <dbReference type="ARBA" id="ARBA00022989"/>
    </source>
</evidence>
<feature type="transmembrane region" description="Helical" evidence="8">
    <location>
        <begin position="218"/>
        <end position="237"/>
    </location>
</feature>
<keyword evidence="7 8" id="KW-0472">Membrane</keyword>
<gene>
    <name evidence="9" type="ORF">ON753_14850</name>
</gene>
<evidence type="ECO:0000313" key="10">
    <source>
        <dbReference type="Proteomes" id="UP001300261"/>
    </source>
</evidence>
<feature type="transmembrane region" description="Helical" evidence="8">
    <location>
        <begin position="55"/>
        <end position="76"/>
    </location>
</feature>
<protein>
    <submittedName>
        <fullName evidence="9">Iron ABC transporter permease</fullName>
    </submittedName>
</protein>
<dbReference type="PANTHER" id="PTHR30472">
    <property type="entry name" value="FERRIC ENTEROBACTIN TRANSPORT SYSTEM PERMEASE PROTEIN"/>
    <property type="match status" value="1"/>
</dbReference>
<evidence type="ECO:0000256" key="1">
    <source>
        <dbReference type="ARBA" id="ARBA00004651"/>
    </source>
</evidence>
<evidence type="ECO:0000256" key="4">
    <source>
        <dbReference type="ARBA" id="ARBA00022475"/>
    </source>
</evidence>
<feature type="transmembrane region" description="Helical" evidence="8">
    <location>
        <begin position="164"/>
        <end position="188"/>
    </location>
</feature>
<evidence type="ECO:0000313" key="9">
    <source>
        <dbReference type="EMBL" id="MCX2723633.1"/>
    </source>
</evidence>
<comment type="caution">
    <text evidence="9">The sequence shown here is derived from an EMBL/GenBank/DDBJ whole genome shotgun (WGS) entry which is preliminary data.</text>
</comment>
<dbReference type="Gene3D" id="1.10.3470.10">
    <property type="entry name" value="ABC transporter involved in vitamin B12 uptake, BtuC"/>
    <property type="match status" value="1"/>
</dbReference>
<feature type="transmembrane region" description="Helical" evidence="8">
    <location>
        <begin position="326"/>
        <end position="344"/>
    </location>
</feature>
<dbReference type="EMBL" id="JAPEVI010000003">
    <property type="protein sequence ID" value="MCX2723633.1"/>
    <property type="molecule type" value="Genomic_DNA"/>
</dbReference>
<evidence type="ECO:0000256" key="8">
    <source>
        <dbReference type="SAM" id="Phobius"/>
    </source>
</evidence>
<sequence>MSMTETAGEMPRPSLARIGRRIGMFGSLTVALVVSMVFALSAGRFEISPLRLLEIIHACVSNGFVVANEIDARIVLLVRLPRLLLAALCGGALAIGGTALQGVFRNPLVSPQVLGISQGAAFGGALMILIGYSGIVLLGAAFLMGLVALILVGFIARIDGRTEVLSVILSGMIVGALFAALVSILQFVADPNSSLPAIVYWLMGSFSTATWERLGMAVPGLALGLTLVWLLRYRLNVLALDDMEARSMGINPERERWYIFAAIALMTGTTVAVAGVVGWIGLVVPHAARILVGEDHRTLVPAAGLVGAAYLVFIDTLARTATSAEIPLGVLTALIGAPVFGLLLRRHFREANRA</sequence>
<evidence type="ECO:0000256" key="7">
    <source>
        <dbReference type="ARBA" id="ARBA00023136"/>
    </source>
</evidence>
<reference evidence="9 10" key="1">
    <citation type="journal article" date="2016" name="Int. J. Syst. Evol. Microbiol.">
        <title>Labrenzia salina sp. nov., isolated from the rhizosphere of the halophyte Arthrocnemum macrostachyum.</title>
        <authorList>
            <person name="Camacho M."/>
            <person name="Redondo-Gomez S."/>
            <person name="Rodriguez-Llorente I."/>
            <person name="Rohde M."/>
            <person name="Sproer C."/>
            <person name="Schumann P."/>
            <person name="Klenk H.P."/>
            <person name="Montero-Calasanz M.D.C."/>
        </authorList>
    </citation>
    <scope>NUCLEOTIDE SEQUENCE [LARGE SCALE GENOMIC DNA]</scope>
    <source>
        <strain evidence="9 10">DSM 29163</strain>
    </source>
</reference>
<organism evidence="9 10">
    <name type="scientific">Roseibium salinum</name>
    <dbReference type="NCBI Taxonomy" id="1604349"/>
    <lineage>
        <taxon>Bacteria</taxon>
        <taxon>Pseudomonadati</taxon>
        <taxon>Pseudomonadota</taxon>
        <taxon>Alphaproteobacteria</taxon>
        <taxon>Hyphomicrobiales</taxon>
        <taxon>Stappiaceae</taxon>
        <taxon>Roseibium</taxon>
    </lineage>
</organism>
<evidence type="ECO:0000256" key="5">
    <source>
        <dbReference type="ARBA" id="ARBA00022692"/>
    </source>
</evidence>
<dbReference type="InterPro" id="IPR000522">
    <property type="entry name" value="ABC_transptr_permease_BtuC"/>
</dbReference>
<dbReference type="InterPro" id="IPR037294">
    <property type="entry name" value="ABC_BtuC-like"/>
</dbReference>
<keyword evidence="3" id="KW-0813">Transport</keyword>
<feature type="transmembrane region" description="Helical" evidence="8">
    <location>
        <begin position="257"/>
        <end position="284"/>
    </location>
</feature>
<dbReference type="Pfam" id="PF01032">
    <property type="entry name" value="FecCD"/>
    <property type="match status" value="1"/>
</dbReference>
<evidence type="ECO:0000256" key="2">
    <source>
        <dbReference type="ARBA" id="ARBA00007935"/>
    </source>
</evidence>
<accession>A0ABT3R353</accession>
<comment type="similarity">
    <text evidence="2">Belongs to the binding-protein-dependent transport system permease family. FecCD subfamily.</text>
</comment>
<feature type="transmembrane region" description="Helical" evidence="8">
    <location>
        <begin position="21"/>
        <end position="43"/>
    </location>
</feature>
<feature type="transmembrane region" description="Helical" evidence="8">
    <location>
        <begin position="124"/>
        <end position="152"/>
    </location>
</feature>
<keyword evidence="5 8" id="KW-0812">Transmembrane</keyword>
<feature type="transmembrane region" description="Helical" evidence="8">
    <location>
        <begin position="83"/>
        <end position="104"/>
    </location>
</feature>
<dbReference type="SUPFAM" id="SSF81345">
    <property type="entry name" value="ABC transporter involved in vitamin B12 uptake, BtuC"/>
    <property type="match status" value="1"/>
</dbReference>
<keyword evidence="4" id="KW-1003">Cell membrane</keyword>
<dbReference type="RefSeq" id="WP_265963403.1">
    <property type="nucleotide sequence ID" value="NZ_JAPEVI010000003.1"/>
</dbReference>
<dbReference type="CDD" id="cd06550">
    <property type="entry name" value="TM_ABC_iron-siderophores_like"/>
    <property type="match status" value="1"/>
</dbReference>
<evidence type="ECO:0000256" key="3">
    <source>
        <dbReference type="ARBA" id="ARBA00022448"/>
    </source>
</evidence>
<proteinExistence type="inferred from homology"/>
<keyword evidence="10" id="KW-1185">Reference proteome</keyword>
<keyword evidence="6 8" id="KW-1133">Transmembrane helix</keyword>
<dbReference type="Proteomes" id="UP001300261">
    <property type="component" value="Unassembled WGS sequence"/>
</dbReference>
<name>A0ABT3R353_9HYPH</name>